<gene>
    <name evidence="2" type="ORF">KQI86_14670</name>
</gene>
<organism evidence="2 3">
    <name type="scientific">Clostridium mobile</name>
    <dbReference type="NCBI Taxonomy" id="2841512"/>
    <lineage>
        <taxon>Bacteria</taxon>
        <taxon>Bacillati</taxon>
        <taxon>Bacillota</taxon>
        <taxon>Clostridia</taxon>
        <taxon>Eubacteriales</taxon>
        <taxon>Clostridiaceae</taxon>
        <taxon>Clostridium</taxon>
    </lineage>
</organism>
<feature type="transmembrane region" description="Helical" evidence="1">
    <location>
        <begin position="183"/>
        <end position="204"/>
    </location>
</feature>
<dbReference type="EMBL" id="JAHLQF010000003">
    <property type="protein sequence ID" value="MBU5485560.1"/>
    <property type="molecule type" value="Genomic_DNA"/>
</dbReference>
<feature type="transmembrane region" description="Helical" evidence="1">
    <location>
        <begin position="79"/>
        <end position="100"/>
    </location>
</feature>
<reference evidence="2 3" key="1">
    <citation type="submission" date="2021-06" db="EMBL/GenBank/DDBJ databases">
        <authorList>
            <person name="Sun Q."/>
            <person name="Li D."/>
        </authorList>
    </citation>
    <scope>NUCLEOTIDE SEQUENCE [LARGE SCALE GENOMIC DNA]</scope>
    <source>
        <strain evidence="2 3">MSJ-11</strain>
    </source>
</reference>
<sequence>MNKKFKKTLQGAFEAPPPMNKAHFLKTLRFPKATYRDFLFSQLHYIRKRVWAVSVLIVFIGWMIAFGAPAFTYQNFESFKIWGISALLPFLAMLTVTEIYRSAAYRMAELEASCRFSLLQIIMARITILGGGNFVILTLLLIFINWVSAYSLLQIIVYLMVPYLVVCGICLWILNRARNQEGVYGCAVAACLVCVISMLFGNVVPNIYANVHLNSWLVIFACCCVFIGIQICKLLKEMEEKQWNLSLIE</sequence>
<evidence type="ECO:0000313" key="3">
    <source>
        <dbReference type="Proteomes" id="UP000726170"/>
    </source>
</evidence>
<keyword evidence="1" id="KW-1133">Transmembrane helix</keyword>
<dbReference type="RefSeq" id="WP_216440095.1">
    <property type="nucleotide sequence ID" value="NZ_JAHLQF010000003.1"/>
</dbReference>
<evidence type="ECO:0000313" key="2">
    <source>
        <dbReference type="EMBL" id="MBU5485560.1"/>
    </source>
</evidence>
<feature type="transmembrane region" description="Helical" evidence="1">
    <location>
        <begin position="121"/>
        <end position="146"/>
    </location>
</feature>
<keyword evidence="1" id="KW-0472">Membrane</keyword>
<feature type="transmembrane region" description="Helical" evidence="1">
    <location>
        <begin position="216"/>
        <end position="235"/>
    </location>
</feature>
<protein>
    <recommendedName>
        <fullName evidence="4">ABC-2 family transporter protein</fullName>
    </recommendedName>
</protein>
<feature type="transmembrane region" description="Helical" evidence="1">
    <location>
        <begin position="50"/>
        <end position="73"/>
    </location>
</feature>
<keyword evidence="3" id="KW-1185">Reference proteome</keyword>
<feature type="transmembrane region" description="Helical" evidence="1">
    <location>
        <begin position="152"/>
        <end position="174"/>
    </location>
</feature>
<name>A0ABS6EMA5_9CLOT</name>
<evidence type="ECO:0008006" key="4">
    <source>
        <dbReference type="Google" id="ProtNLM"/>
    </source>
</evidence>
<proteinExistence type="predicted"/>
<comment type="caution">
    <text evidence="2">The sequence shown here is derived from an EMBL/GenBank/DDBJ whole genome shotgun (WGS) entry which is preliminary data.</text>
</comment>
<evidence type="ECO:0000256" key="1">
    <source>
        <dbReference type="SAM" id="Phobius"/>
    </source>
</evidence>
<dbReference type="Proteomes" id="UP000726170">
    <property type="component" value="Unassembled WGS sequence"/>
</dbReference>
<keyword evidence="1" id="KW-0812">Transmembrane</keyword>
<accession>A0ABS6EMA5</accession>